<dbReference type="RefSeq" id="WP_151668031.1">
    <property type="nucleotide sequence ID" value="NZ_WBVO01000010.1"/>
</dbReference>
<comment type="function">
    <text evidence="14">Involved in mercury resistance. Probably transfers a mercuric ion from the periplasmic Hg(2+)-binding protein MerP to the cytoplasmic mercuric reductase MerA.</text>
</comment>
<dbReference type="SUPFAM" id="SSF55008">
    <property type="entry name" value="HMA, heavy metal-associated domain"/>
    <property type="match status" value="1"/>
</dbReference>
<dbReference type="InterPro" id="IPR017969">
    <property type="entry name" value="Heavy-metal-associated_CS"/>
</dbReference>
<keyword evidence="7" id="KW-0997">Cell inner membrane</keyword>
<keyword evidence="18" id="KW-1185">Reference proteome</keyword>
<evidence type="ECO:0000256" key="14">
    <source>
        <dbReference type="ARBA" id="ARBA00045720"/>
    </source>
</evidence>
<protein>
    <recommendedName>
        <fullName evidence="3">Mercuric transport protein MerT</fullName>
    </recommendedName>
    <alternativeName>
        <fullName evidence="13">Mercury ion transport protein</fullName>
    </alternativeName>
</protein>
<dbReference type="NCBIfam" id="NF033556">
    <property type="entry name" value="MerTP_fusion"/>
    <property type="match status" value="1"/>
</dbReference>
<keyword evidence="10" id="KW-0476">Mercury</keyword>
<evidence type="ECO:0000259" key="16">
    <source>
        <dbReference type="PROSITE" id="PS50846"/>
    </source>
</evidence>
<dbReference type="PROSITE" id="PS50846">
    <property type="entry name" value="HMA_2"/>
    <property type="match status" value="1"/>
</dbReference>
<dbReference type="OrthoDB" id="1493145at2"/>
<evidence type="ECO:0000256" key="15">
    <source>
        <dbReference type="SAM" id="Phobius"/>
    </source>
</evidence>
<dbReference type="PANTHER" id="PTHR46594">
    <property type="entry name" value="P-TYPE CATION-TRANSPORTING ATPASE"/>
    <property type="match status" value="1"/>
</dbReference>
<evidence type="ECO:0000256" key="9">
    <source>
        <dbReference type="ARBA" id="ARBA00022723"/>
    </source>
</evidence>
<evidence type="ECO:0000256" key="1">
    <source>
        <dbReference type="ARBA" id="ARBA00004429"/>
    </source>
</evidence>
<dbReference type="EMBL" id="WBVO01000010">
    <property type="protein sequence ID" value="KAB2807689.1"/>
    <property type="molecule type" value="Genomic_DNA"/>
</dbReference>
<dbReference type="InterPro" id="IPR036163">
    <property type="entry name" value="HMA_dom_sf"/>
</dbReference>
<dbReference type="GO" id="GO:0005886">
    <property type="term" value="C:plasma membrane"/>
    <property type="evidence" value="ECO:0007669"/>
    <property type="project" value="UniProtKB-SubCell"/>
</dbReference>
<feature type="domain" description="HMA" evidence="16">
    <location>
        <begin position="131"/>
        <end position="197"/>
    </location>
</feature>
<gene>
    <name evidence="17" type="primary">merTP</name>
    <name evidence="17" type="ORF">F8C67_11655</name>
</gene>
<dbReference type="CDD" id="cd00371">
    <property type="entry name" value="HMA"/>
    <property type="match status" value="1"/>
</dbReference>
<evidence type="ECO:0000256" key="12">
    <source>
        <dbReference type="ARBA" id="ARBA00023136"/>
    </source>
</evidence>
<keyword evidence="12 15" id="KW-0472">Membrane</keyword>
<evidence type="ECO:0000313" key="18">
    <source>
        <dbReference type="Proteomes" id="UP000468650"/>
    </source>
</evidence>
<keyword evidence="11 15" id="KW-1133">Transmembrane helix</keyword>
<name>A0A6N6RF45_9FLAO</name>
<comment type="subcellular location">
    <subcellularLocation>
        <location evidence="1">Cell inner membrane</location>
        <topology evidence="1">Multi-pass membrane protein</topology>
    </subcellularLocation>
</comment>
<comment type="similarity">
    <text evidence="2">Belongs to the MerT family.</text>
</comment>
<dbReference type="PANTHER" id="PTHR46594:SF4">
    <property type="entry name" value="P-TYPE CATION-TRANSPORTING ATPASE"/>
    <property type="match status" value="1"/>
</dbReference>
<organism evidence="17 18">
    <name type="scientific">Phaeocystidibacter luteus</name>
    <dbReference type="NCBI Taxonomy" id="911197"/>
    <lineage>
        <taxon>Bacteria</taxon>
        <taxon>Pseudomonadati</taxon>
        <taxon>Bacteroidota</taxon>
        <taxon>Flavobacteriia</taxon>
        <taxon>Flavobacteriales</taxon>
        <taxon>Phaeocystidibacteraceae</taxon>
        <taxon>Phaeocystidibacter</taxon>
    </lineage>
</organism>
<evidence type="ECO:0000256" key="11">
    <source>
        <dbReference type="ARBA" id="ARBA00022989"/>
    </source>
</evidence>
<evidence type="ECO:0000256" key="4">
    <source>
        <dbReference type="ARBA" id="ARBA00022448"/>
    </source>
</evidence>
<dbReference type="InterPro" id="IPR006121">
    <property type="entry name" value="HMA_dom"/>
</dbReference>
<evidence type="ECO:0000256" key="3">
    <source>
        <dbReference type="ARBA" id="ARBA00017053"/>
    </source>
</evidence>
<keyword evidence="4" id="KW-0813">Transport</keyword>
<feature type="transmembrane region" description="Helical" evidence="15">
    <location>
        <begin position="94"/>
        <end position="112"/>
    </location>
</feature>
<dbReference type="Proteomes" id="UP000468650">
    <property type="component" value="Unassembled WGS sequence"/>
</dbReference>
<proteinExistence type="inferred from homology"/>
<evidence type="ECO:0000256" key="7">
    <source>
        <dbReference type="ARBA" id="ARBA00022519"/>
    </source>
</evidence>
<feature type="transmembrane region" description="Helical" evidence="15">
    <location>
        <begin position="48"/>
        <end position="65"/>
    </location>
</feature>
<evidence type="ECO:0000256" key="10">
    <source>
        <dbReference type="ARBA" id="ARBA00022914"/>
    </source>
</evidence>
<keyword evidence="6" id="KW-1003">Cell membrane</keyword>
<evidence type="ECO:0000313" key="17">
    <source>
        <dbReference type="EMBL" id="KAB2807689.1"/>
    </source>
</evidence>
<dbReference type="GO" id="GO:0046872">
    <property type="term" value="F:metal ion binding"/>
    <property type="evidence" value="ECO:0007669"/>
    <property type="project" value="UniProtKB-KW"/>
</dbReference>
<dbReference type="GO" id="GO:0015097">
    <property type="term" value="F:mercury ion transmembrane transporter activity"/>
    <property type="evidence" value="ECO:0007669"/>
    <property type="project" value="InterPro"/>
</dbReference>
<evidence type="ECO:0000256" key="6">
    <source>
        <dbReference type="ARBA" id="ARBA00022475"/>
    </source>
</evidence>
<dbReference type="PROSITE" id="PS01047">
    <property type="entry name" value="HMA_1"/>
    <property type="match status" value="1"/>
</dbReference>
<evidence type="ECO:0000256" key="2">
    <source>
        <dbReference type="ARBA" id="ARBA00008224"/>
    </source>
</evidence>
<keyword evidence="5" id="KW-0475">Mercuric resistance</keyword>
<evidence type="ECO:0000256" key="13">
    <source>
        <dbReference type="ARBA" id="ARBA00030934"/>
    </source>
</evidence>
<evidence type="ECO:0000256" key="8">
    <source>
        <dbReference type="ARBA" id="ARBA00022692"/>
    </source>
</evidence>
<dbReference type="Pfam" id="PF00403">
    <property type="entry name" value="HMA"/>
    <property type="match status" value="1"/>
</dbReference>
<reference evidence="17 18" key="1">
    <citation type="submission" date="2019-09" db="EMBL/GenBank/DDBJ databases">
        <title>Genomes of family Cryomorphaceae.</title>
        <authorList>
            <person name="Bowman J.P."/>
        </authorList>
    </citation>
    <scope>NUCLEOTIDE SEQUENCE [LARGE SCALE GENOMIC DNA]</scope>
    <source>
        <strain evidence="17 18">LMG 25704</strain>
    </source>
</reference>
<dbReference type="InterPro" id="IPR003457">
    <property type="entry name" value="Transprt_MerT"/>
</dbReference>
<keyword evidence="9" id="KW-0479">Metal-binding</keyword>
<dbReference type="FunFam" id="3.30.70.100:FF:000001">
    <property type="entry name" value="ATPase copper transporting beta"/>
    <property type="match status" value="1"/>
</dbReference>
<dbReference type="AlphaFoldDB" id="A0A6N6RF45"/>
<evidence type="ECO:0000256" key="5">
    <source>
        <dbReference type="ARBA" id="ARBA00022466"/>
    </source>
</evidence>
<accession>A0A6N6RF45</accession>
<keyword evidence="8 15" id="KW-0812">Transmembrane</keyword>
<sequence length="203" mass="22366">MKKKNSRAFAFTGLLTAITASLCCITPVLALMAGSSGLAATFSWLEPYRRWLIGLSALTLVFAWYQKLKPRSAEEIACECEEDAKPSFWQSKKFLGIISVFALLMMAFPYYSTSFYPEPTISPAQTAQNESSYEINISGMTCSGCEEHVKMEVGSLPGISGLEVSYEKGSALVSFDKELTNLEEVKEAVKKTGYTVESVKQSR</sequence>
<dbReference type="Gene3D" id="3.30.70.100">
    <property type="match status" value="1"/>
</dbReference>
<comment type="caution">
    <text evidence="17">The sequence shown here is derived from an EMBL/GenBank/DDBJ whole genome shotgun (WGS) entry which is preliminary data.</text>
</comment>
<dbReference type="Gene3D" id="1.10.287.910">
    <property type="entry name" value="bacterial mercury transporter, merf"/>
    <property type="match status" value="1"/>
</dbReference>
<dbReference type="Pfam" id="PF02411">
    <property type="entry name" value="MerT"/>
    <property type="match status" value="1"/>
</dbReference>